<feature type="transmembrane region" description="Helical" evidence="7">
    <location>
        <begin position="109"/>
        <end position="133"/>
    </location>
</feature>
<evidence type="ECO:0000313" key="9">
    <source>
        <dbReference type="EMBL" id="RKP56291.1"/>
    </source>
</evidence>
<feature type="domain" description="ABC transmembrane type-1" evidence="8">
    <location>
        <begin position="74"/>
        <end position="265"/>
    </location>
</feature>
<reference evidence="9 10" key="1">
    <citation type="submission" date="2018-10" db="EMBL/GenBank/DDBJ databases">
        <title>Cohnella sp. M2MS4P-1, whole genome shotgun sequence.</title>
        <authorList>
            <person name="Tuo L."/>
        </authorList>
    </citation>
    <scope>NUCLEOTIDE SEQUENCE [LARGE SCALE GENOMIC DNA]</scope>
    <source>
        <strain evidence="9 10">M2MS4P-1</strain>
    </source>
</reference>
<keyword evidence="6 7" id="KW-0472">Membrane</keyword>
<evidence type="ECO:0000313" key="10">
    <source>
        <dbReference type="Proteomes" id="UP000282076"/>
    </source>
</evidence>
<comment type="similarity">
    <text evidence="7">Belongs to the binding-protein-dependent transport system permease family.</text>
</comment>
<keyword evidence="2 7" id="KW-0813">Transport</keyword>
<organism evidence="9 10">
    <name type="scientific">Cohnella endophytica</name>
    <dbReference type="NCBI Taxonomy" id="2419778"/>
    <lineage>
        <taxon>Bacteria</taxon>
        <taxon>Bacillati</taxon>
        <taxon>Bacillota</taxon>
        <taxon>Bacilli</taxon>
        <taxon>Bacillales</taxon>
        <taxon>Paenibacillaceae</taxon>
        <taxon>Cohnella</taxon>
    </lineage>
</organism>
<keyword evidence="4 7" id="KW-0812">Transmembrane</keyword>
<dbReference type="CDD" id="cd06261">
    <property type="entry name" value="TM_PBP2"/>
    <property type="match status" value="1"/>
</dbReference>
<dbReference type="InterPro" id="IPR035906">
    <property type="entry name" value="MetI-like_sf"/>
</dbReference>
<evidence type="ECO:0000259" key="8">
    <source>
        <dbReference type="PROSITE" id="PS50928"/>
    </source>
</evidence>
<evidence type="ECO:0000256" key="3">
    <source>
        <dbReference type="ARBA" id="ARBA00022475"/>
    </source>
</evidence>
<feature type="transmembrane region" description="Helical" evidence="7">
    <location>
        <begin position="198"/>
        <end position="224"/>
    </location>
</feature>
<feature type="transmembrane region" description="Helical" evidence="7">
    <location>
        <begin position="139"/>
        <end position="161"/>
    </location>
</feature>
<comment type="caution">
    <text evidence="9">The sequence shown here is derived from an EMBL/GenBank/DDBJ whole genome shotgun (WGS) entry which is preliminary data.</text>
</comment>
<keyword evidence="10" id="KW-1185">Reference proteome</keyword>
<dbReference type="SUPFAM" id="SSF161098">
    <property type="entry name" value="MetI-like"/>
    <property type="match status" value="1"/>
</dbReference>
<dbReference type="GO" id="GO:0055085">
    <property type="term" value="P:transmembrane transport"/>
    <property type="evidence" value="ECO:0007669"/>
    <property type="project" value="InterPro"/>
</dbReference>
<feature type="transmembrane region" description="Helical" evidence="7">
    <location>
        <begin position="70"/>
        <end position="97"/>
    </location>
</feature>
<evidence type="ECO:0000256" key="7">
    <source>
        <dbReference type="RuleBase" id="RU363032"/>
    </source>
</evidence>
<evidence type="ECO:0000256" key="5">
    <source>
        <dbReference type="ARBA" id="ARBA00022989"/>
    </source>
</evidence>
<dbReference type="Proteomes" id="UP000282076">
    <property type="component" value="Unassembled WGS sequence"/>
</dbReference>
<dbReference type="PANTHER" id="PTHR43744">
    <property type="entry name" value="ABC TRANSPORTER PERMEASE PROTEIN MG189-RELATED-RELATED"/>
    <property type="match status" value="1"/>
</dbReference>
<dbReference type="Gene3D" id="1.10.3720.10">
    <property type="entry name" value="MetI-like"/>
    <property type="match status" value="1"/>
</dbReference>
<dbReference type="AlphaFoldDB" id="A0A494Y204"/>
<evidence type="ECO:0000256" key="6">
    <source>
        <dbReference type="ARBA" id="ARBA00023136"/>
    </source>
</evidence>
<evidence type="ECO:0000256" key="2">
    <source>
        <dbReference type="ARBA" id="ARBA00022448"/>
    </source>
</evidence>
<keyword evidence="3" id="KW-1003">Cell membrane</keyword>
<accession>A0A494Y204</accession>
<dbReference type="Pfam" id="PF00528">
    <property type="entry name" value="BPD_transp_1"/>
    <property type="match status" value="1"/>
</dbReference>
<comment type="subcellular location">
    <subcellularLocation>
        <location evidence="1 7">Cell membrane</location>
        <topology evidence="1 7">Multi-pass membrane protein</topology>
    </subcellularLocation>
</comment>
<feature type="transmembrane region" description="Helical" evidence="7">
    <location>
        <begin position="244"/>
        <end position="264"/>
    </location>
</feature>
<gene>
    <name evidence="9" type="ORF">D7Z26_06560</name>
</gene>
<evidence type="ECO:0000256" key="4">
    <source>
        <dbReference type="ARBA" id="ARBA00022692"/>
    </source>
</evidence>
<proteinExistence type="inferred from homology"/>
<protein>
    <submittedName>
        <fullName evidence="9">Carbohydrate ABC transporter permease</fullName>
    </submittedName>
</protein>
<feature type="transmembrane region" description="Helical" evidence="7">
    <location>
        <begin position="21"/>
        <end position="39"/>
    </location>
</feature>
<dbReference type="PROSITE" id="PS50928">
    <property type="entry name" value="ABC_TM1"/>
    <property type="match status" value="1"/>
</dbReference>
<sequence>MSTSRNRNTSRGINLSRIITLAFVLTTVYPILFVLLTSLKSTDEFYTNVWSYPHHFQWNNYSKALFDAHIGVYFTTSLIIVGISVICILILGALAGYALARLHVPYRNLILFLLLSTTFLPSETVIMPLYIMMSRMKLVGTYLSLIIPYIGWALPITIVIIQRFFVSLPNELIESARMDGCTETQTFRKVMAPLMLPALATCAIFSFVSLWGELLWASIALSMSKVRTIPFGILNFQSQFQTDWGPMAAAIALILIPLMIFFLFTQKYFVQGLTGGAVKG</sequence>
<dbReference type="GO" id="GO:0005886">
    <property type="term" value="C:plasma membrane"/>
    <property type="evidence" value="ECO:0007669"/>
    <property type="project" value="UniProtKB-SubCell"/>
</dbReference>
<dbReference type="PANTHER" id="PTHR43744:SF8">
    <property type="entry name" value="SN-GLYCEROL-3-PHOSPHATE TRANSPORT SYSTEM PERMEASE PROTEIN UGPE"/>
    <property type="match status" value="1"/>
</dbReference>
<dbReference type="InterPro" id="IPR000515">
    <property type="entry name" value="MetI-like"/>
</dbReference>
<keyword evidence="5 7" id="KW-1133">Transmembrane helix</keyword>
<name>A0A494Y204_9BACL</name>
<evidence type="ECO:0000256" key="1">
    <source>
        <dbReference type="ARBA" id="ARBA00004651"/>
    </source>
</evidence>
<dbReference type="EMBL" id="RBZM01000003">
    <property type="protein sequence ID" value="RKP56291.1"/>
    <property type="molecule type" value="Genomic_DNA"/>
</dbReference>